<organism evidence="3 4">
    <name type="scientific">Halorubrum tibetense</name>
    <dbReference type="NCBI Taxonomy" id="175631"/>
    <lineage>
        <taxon>Archaea</taxon>
        <taxon>Methanobacteriati</taxon>
        <taxon>Methanobacteriota</taxon>
        <taxon>Stenosarchaea group</taxon>
        <taxon>Halobacteria</taxon>
        <taxon>Halobacteriales</taxon>
        <taxon>Haloferacaceae</taxon>
        <taxon>Halorubrum</taxon>
    </lineage>
</organism>
<proteinExistence type="predicted"/>
<feature type="domain" description="C2H2-type" evidence="2">
    <location>
        <begin position="9"/>
        <end position="37"/>
    </location>
</feature>
<feature type="region of interest" description="Disordered" evidence="1">
    <location>
        <begin position="33"/>
        <end position="87"/>
    </location>
</feature>
<comment type="caution">
    <text evidence="3">The sequence shown here is derived from an EMBL/GenBank/DDBJ whole genome shotgun (WGS) entry which is preliminary data.</text>
</comment>
<dbReference type="AlphaFoldDB" id="A0ABD5S7X1"/>
<evidence type="ECO:0000256" key="1">
    <source>
        <dbReference type="SAM" id="MobiDB-lite"/>
    </source>
</evidence>
<accession>A0ABD5S7X1</accession>
<evidence type="ECO:0000259" key="2">
    <source>
        <dbReference type="PROSITE" id="PS50157"/>
    </source>
</evidence>
<evidence type="ECO:0000313" key="4">
    <source>
        <dbReference type="Proteomes" id="UP001596442"/>
    </source>
</evidence>
<dbReference type="RefSeq" id="WP_379778162.1">
    <property type="nucleotide sequence ID" value="NZ_JBHSWW010000002.1"/>
</dbReference>
<feature type="compositionally biased region" description="Basic and acidic residues" evidence="1">
    <location>
        <begin position="73"/>
        <end position="87"/>
    </location>
</feature>
<dbReference type="PROSITE" id="PS50157">
    <property type="entry name" value="ZINC_FINGER_C2H2_2"/>
    <property type="match status" value="1"/>
</dbReference>
<dbReference type="EMBL" id="JBHSWW010000002">
    <property type="protein sequence ID" value="MFC6751956.1"/>
    <property type="molecule type" value="Genomic_DNA"/>
</dbReference>
<sequence length="87" mass="9768">MCPEDDTDYECDDCGEVLPTKRHYENHIKNCDKEEKTENQENRESSGITASIGKEVKNDGRGERKSGKNPFADPERLKDTGLHRGGG</sequence>
<reference evidence="3 4" key="1">
    <citation type="journal article" date="2019" name="Int. J. Syst. Evol. Microbiol.">
        <title>The Global Catalogue of Microorganisms (GCM) 10K type strain sequencing project: providing services to taxonomists for standard genome sequencing and annotation.</title>
        <authorList>
            <consortium name="The Broad Institute Genomics Platform"/>
            <consortium name="The Broad Institute Genome Sequencing Center for Infectious Disease"/>
            <person name="Wu L."/>
            <person name="Ma J."/>
        </authorList>
    </citation>
    <scope>NUCLEOTIDE SEQUENCE [LARGE SCALE GENOMIC DNA]</scope>
    <source>
        <strain evidence="3 4">CGMCC 1.3239</strain>
    </source>
</reference>
<feature type="compositionally biased region" description="Basic and acidic residues" evidence="1">
    <location>
        <begin position="54"/>
        <end position="66"/>
    </location>
</feature>
<feature type="compositionally biased region" description="Basic and acidic residues" evidence="1">
    <location>
        <begin position="33"/>
        <end position="44"/>
    </location>
</feature>
<keyword evidence="4" id="KW-1185">Reference proteome</keyword>
<dbReference type="InterPro" id="IPR013087">
    <property type="entry name" value="Znf_C2H2_type"/>
</dbReference>
<protein>
    <recommendedName>
        <fullName evidence="2">C2H2-type domain-containing protein</fullName>
    </recommendedName>
</protein>
<gene>
    <name evidence="3" type="ORF">ACFQEU_00475</name>
</gene>
<evidence type="ECO:0000313" key="3">
    <source>
        <dbReference type="EMBL" id="MFC6751956.1"/>
    </source>
</evidence>
<dbReference type="Proteomes" id="UP001596442">
    <property type="component" value="Unassembled WGS sequence"/>
</dbReference>
<name>A0ABD5S7X1_9EURY</name>